<organism evidence="4 5">
    <name type="scientific">Rhodoferax ferrireducens</name>
    <dbReference type="NCBI Taxonomy" id="192843"/>
    <lineage>
        <taxon>Bacteria</taxon>
        <taxon>Pseudomonadati</taxon>
        <taxon>Pseudomonadota</taxon>
        <taxon>Betaproteobacteria</taxon>
        <taxon>Burkholderiales</taxon>
        <taxon>Comamonadaceae</taxon>
        <taxon>Rhodoferax</taxon>
    </lineage>
</organism>
<comment type="catalytic activity">
    <reaction evidence="2">
        <text>2 GTP = 3',3'-c-di-GMP + 2 diphosphate</text>
        <dbReference type="Rhea" id="RHEA:24898"/>
        <dbReference type="ChEBI" id="CHEBI:33019"/>
        <dbReference type="ChEBI" id="CHEBI:37565"/>
        <dbReference type="ChEBI" id="CHEBI:58805"/>
        <dbReference type="EC" id="2.7.7.65"/>
    </reaction>
</comment>
<dbReference type="GO" id="GO:0052621">
    <property type="term" value="F:diguanylate cyclase activity"/>
    <property type="evidence" value="ECO:0007669"/>
    <property type="project" value="UniProtKB-EC"/>
</dbReference>
<dbReference type="Gene3D" id="3.30.70.270">
    <property type="match status" value="1"/>
</dbReference>
<evidence type="ECO:0000313" key="4">
    <source>
        <dbReference type="EMBL" id="OQW86585.1"/>
    </source>
</evidence>
<dbReference type="InterPro" id="IPR050469">
    <property type="entry name" value="Diguanylate_Cyclase"/>
</dbReference>
<name>A0A1W9KQR0_9BURK</name>
<comment type="caution">
    <text evidence="4">The sequence shown here is derived from an EMBL/GenBank/DDBJ whole genome shotgun (WGS) entry which is preliminary data.</text>
</comment>
<dbReference type="PANTHER" id="PTHR45138:SF9">
    <property type="entry name" value="DIGUANYLATE CYCLASE DGCM-RELATED"/>
    <property type="match status" value="1"/>
</dbReference>
<evidence type="ECO:0000256" key="2">
    <source>
        <dbReference type="ARBA" id="ARBA00034247"/>
    </source>
</evidence>
<evidence type="ECO:0000256" key="1">
    <source>
        <dbReference type="ARBA" id="ARBA00012528"/>
    </source>
</evidence>
<dbReference type="Pfam" id="PF00990">
    <property type="entry name" value="GGDEF"/>
    <property type="match status" value="1"/>
</dbReference>
<evidence type="ECO:0000313" key="5">
    <source>
        <dbReference type="Proteomes" id="UP000192505"/>
    </source>
</evidence>
<dbReference type="SMART" id="SM00267">
    <property type="entry name" value="GGDEF"/>
    <property type="match status" value="1"/>
</dbReference>
<dbReference type="EC" id="2.7.7.65" evidence="1"/>
<dbReference type="PANTHER" id="PTHR45138">
    <property type="entry name" value="REGULATORY COMPONENTS OF SENSORY TRANSDUCTION SYSTEM"/>
    <property type="match status" value="1"/>
</dbReference>
<dbReference type="FunFam" id="3.30.70.270:FF:000001">
    <property type="entry name" value="Diguanylate cyclase domain protein"/>
    <property type="match status" value="1"/>
</dbReference>
<reference evidence="4 5" key="1">
    <citation type="submission" date="2017-01" db="EMBL/GenBank/DDBJ databases">
        <title>Novel large sulfur bacteria in the metagenomes of groundwater-fed chemosynthetic microbial mats in the Lake Huron basin.</title>
        <authorList>
            <person name="Sharrar A.M."/>
            <person name="Flood B.E."/>
            <person name="Bailey J.V."/>
            <person name="Jones D.S."/>
            <person name="Biddanda B."/>
            <person name="Ruberg S.A."/>
            <person name="Marcus D.N."/>
            <person name="Dick G.J."/>
        </authorList>
    </citation>
    <scope>NUCLEOTIDE SEQUENCE [LARGE SCALE GENOMIC DNA]</scope>
    <source>
        <strain evidence="4">A7</strain>
    </source>
</reference>
<proteinExistence type="predicted"/>
<dbReference type="EMBL" id="MTEI01000015">
    <property type="protein sequence ID" value="OQW86585.1"/>
    <property type="molecule type" value="Genomic_DNA"/>
</dbReference>
<dbReference type="InterPro" id="IPR029787">
    <property type="entry name" value="Nucleotide_cyclase"/>
</dbReference>
<feature type="domain" description="GGDEF" evidence="3">
    <location>
        <begin position="397"/>
        <end position="528"/>
    </location>
</feature>
<dbReference type="CDD" id="cd01949">
    <property type="entry name" value="GGDEF"/>
    <property type="match status" value="1"/>
</dbReference>
<accession>A0A1W9KQR0</accession>
<dbReference type="InterPro" id="IPR000160">
    <property type="entry name" value="GGDEF_dom"/>
</dbReference>
<protein>
    <recommendedName>
        <fullName evidence="1">diguanylate cyclase</fullName>
        <ecNumber evidence="1">2.7.7.65</ecNumber>
    </recommendedName>
</protein>
<gene>
    <name evidence="4" type="ORF">BWK72_17065</name>
</gene>
<dbReference type="SUPFAM" id="SSF55073">
    <property type="entry name" value="Nucleotide cyclase"/>
    <property type="match status" value="1"/>
</dbReference>
<sequence length="528" mass="57822">MAEKTSFEIARETLKQLTARKLPPTPLNYQKIYSEIAQLPMEPPFPADRLLDIAKALPTKTPGQQKQRGLLESAVNQLNWDGVKTALMAYGGFSPAAPEPGKPAGTLVDAPKVSAAPIDIAPMQPQVTAPALTADFFGQIARMIEFAMPALGQDDERFLTQAQTLLKSLRDPQADAVTVKQSLGQFSHRLSFAAEDQAEIKTVLLKLLHLVVDNISQLSLDDSWLKGQVDAVKAACVPPLTLRRLDDVEQRLKDVIFKQTEAKSRAVQAQEEMRQMLATFIERLAAMSQSTSGFHEQLEASAKLIEQAKTIADIAPVLKEIVGATRTMARDSQTARDELVGMRKKAETTEAEIFKLHQELDRVSAQARHDPLTGALNRQGLDEAVTREVAKVKRQDTPLCMALLDIDNFKKLNDTLGHATGDAALAHLASVTREVMRPQDTLARYGGEEFVILLPDTPLDKGVEAMTRLQRELTKRFFLAGTEKVLITFSAGVAQLGHGETGPDAIKRADQAMYLAKRAGKNRVLGAG</sequence>
<dbReference type="NCBIfam" id="TIGR00254">
    <property type="entry name" value="GGDEF"/>
    <property type="match status" value="1"/>
</dbReference>
<dbReference type="PROSITE" id="PS50887">
    <property type="entry name" value="GGDEF"/>
    <property type="match status" value="1"/>
</dbReference>
<evidence type="ECO:0000259" key="3">
    <source>
        <dbReference type="PROSITE" id="PS50887"/>
    </source>
</evidence>
<dbReference type="Proteomes" id="UP000192505">
    <property type="component" value="Unassembled WGS sequence"/>
</dbReference>
<dbReference type="AlphaFoldDB" id="A0A1W9KQR0"/>
<dbReference type="InterPro" id="IPR043128">
    <property type="entry name" value="Rev_trsase/Diguanyl_cyclase"/>
</dbReference>